<name>A0A9D4U9A1_ADICA</name>
<comment type="caution">
    <text evidence="1">The sequence shown here is derived from an EMBL/GenBank/DDBJ whole genome shotgun (WGS) entry which is preliminary data.</text>
</comment>
<sequence length="89" mass="10236">MKTWQASAEKAAMQSNYARTTSCTGTLLGNKTCGHMGECHMYEEGLLKQQWQRCFWDGRHLCRRQSRRAGHSLNGLHIWEKLPNQIDVG</sequence>
<protein>
    <submittedName>
        <fullName evidence="1">Uncharacterized protein</fullName>
    </submittedName>
</protein>
<evidence type="ECO:0000313" key="1">
    <source>
        <dbReference type="EMBL" id="KAI5063859.1"/>
    </source>
</evidence>
<dbReference type="AlphaFoldDB" id="A0A9D4U9A1"/>
<reference evidence="1" key="1">
    <citation type="submission" date="2021-01" db="EMBL/GenBank/DDBJ databases">
        <title>Adiantum capillus-veneris genome.</title>
        <authorList>
            <person name="Fang Y."/>
            <person name="Liao Q."/>
        </authorList>
    </citation>
    <scope>NUCLEOTIDE SEQUENCE</scope>
    <source>
        <strain evidence="1">H3</strain>
        <tissue evidence="1">Leaf</tissue>
    </source>
</reference>
<dbReference type="EMBL" id="JABFUD020000020">
    <property type="protein sequence ID" value="KAI5063859.1"/>
    <property type="molecule type" value="Genomic_DNA"/>
</dbReference>
<accession>A0A9D4U9A1</accession>
<proteinExistence type="predicted"/>
<evidence type="ECO:0000313" key="2">
    <source>
        <dbReference type="Proteomes" id="UP000886520"/>
    </source>
</evidence>
<gene>
    <name evidence="1" type="ORF">GOP47_0020529</name>
</gene>
<dbReference type="Proteomes" id="UP000886520">
    <property type="component" value="Chromosome 20"/>
</dbReference>
<keyword evidence="2" id="KW-1185">Reference proteome</keyword>
<organism evidence="1 2">
    <name type="scientific">Adiantum capillus-veneris</name>
    <name type="common">Maidenhair fern</name>
    <dbReference type="NCBI Taxonomy" id="13818"/>
    <lineage>
        <taxon>Eukaryota</taxon>
        <taxon>Viridiplantae</taxon>
        <taxon>Streptophyta</taxon>
        <taxon>Embryophyta</taxon>
        <taxon>Tracheophyta</taxon>
        <taxon>Polypodiopsida</taxon>
        <taxon>Polypodiidae</taxon>
        <taxon>Polypodiales</taxon>
        <taxon>Pteridineae</taxon>
        <taxon>Pteridaceae</taxon>
        <taxon>Vittarioideae</taxon>
        <taxon>Adiantum</taxon>
    </lineage>
</organism>